<dbReference type="GO" id="GO:0016020">
    <property type="term" value="C:membrane"/>
    <property type="evidence" value="ECO:0007669"/>
    <property type="project" value="InterPro"/>
</dbReference>
<keyword evidence="4" id="KW-0812">Transmembrane</keyword>
<dbReference type="Pfam" id="PF17201">
    <property type="entry name" value="Cache_3-Cache_2"/>
    <property type="match status" value="1"/>
</dbReference>
<dbReference type="InterPro" id="IPR004089">
    <property type="entry name" value="MCPsignal_dom"/>
</dbReference>
<dbReference type="EMBL" id="DF820455">
    <property type="protein sequence ID" value="GAK49662.1"/>
    <property type="molecule type" value="Genomic_DNA"/>
</dbReference>
<keyword evidence="1 3" id="KW-0807">Transducer</keyword>
<feature type="transmembrane region" description="Helical" evidence="4">
    <location>
        <begin position="624"/>
        <end position="649"/>
    </location>
</feature>
<dbReference type="PANTHER" id="PTHR32089">
    <property type="entry name" value="METHYL-ACCEPTING CHEMOTAXIS PROTEIN MCPB"/>
    <property type="match status" value="1"/>
</dbReference>
<accession>A0A0S6VXU0</accession>
<dbReference type="InterPro" id="IPR029151">
    <property type="entry name" value="Sensor-like_sf"/>
</dbReference>
<feature type="transmembrane region" description="Helical" evidence="4">
    <location>
        <begin position="12"/>
        <end position="31"/>
    </location>
</feature>
<evidence type="ECO:0000259" key="6">
    <source>
        <dbReference type="PROSITE" id="PS50885"/>
    </source>
</evidence>
<dbReference type="HOGENOM" id="CLU_302623_0_0_0"/>
<dbReference type="SMART" id="SM00304">
    <property type="entry name" value="HAMP"/>
    <property type="match status" value="2"/>
</dbReference>
<keyword evidence="4" id="KW-0472">Membrane</keyword>
<dbReference type="CDD" id="cd12912">
    <property type="entry name" value="PDC2_MCP_like"/>
    <property type="match status" value="2"/>
</dbReference>
<dbReference type="Gene3D" id="6.10.340.10">
    <property type="match status" value="1"/>
</dbReference>
<evidence type="ECO:0000313" key="7">
    <source>
        <dbReference type="EMBL" id="GAK49662.1"/>
    </source>
</evidence>
<dbReference type="SUPFAM" id="SSF58104">
    <property type="entry name" value="Methyl-accepting chemotaxis protein (MCP) signaling domain"/>
    <property type="match status" value="1"/>
</dbReference>
<protein>
    <submittedName>
        <fullName evidence="7">Methyl-accepting chemotaxis protein signaling domain protein</fullName>
    </submittedName>
</protein>
<keyword evidence="4" id="KW-1133">Transmembrane helix</keyword>
<dbReference type="Proteomes" id="UP000030700">
    <property type="component" value="Unassembled WGS sequence"/>
</dbReference>
<evidence type="ECO:0000256" key="3">
    <source>
        <dbReference type="PROSITE-ProRule" id="PRU00284"/>
    </source>
</evidence>
<organism evidence="7">
    <name type="scientific">Candidatus Moduliflexus flocculans</name>
    <dbReference type="NCBI Taxonomy" id="1499966"/>
    <lineage>
        <taxon>Bacteria</taxon>
        <taxon>Candidatus Moduliflexota</taxon>
        <taxon>Candidatus Moduliflexia</taxon>
        <taxon>Candidatus Moduliflexales</taxon>
        <taxon>Candidatus Moduliflexaceae</taxon>
    </lineage>
</organism>
<feature type="domain" description="Methyl-accepting transducer" evidence="5">
    <location>
        <begin position="708"/>
        <end position="944"/>
    </location>
</feature>
<dbReference type="PROSITE" id="PS50885">
    <property type="entry name" value="HAMP"/>
    <property type="match status" value="1"/>
</dbReference>
<evidence type="ECO:0000256" key="4">
    <source>
        <dbReference type="SAM" id="Phobius"/>
    </source>
</evidence>
<dbReference type="SMART" id="SM00283">
    <property type="entry name" value="MA"/>
    <property type="match status" value="1"/>
</dbReference>
<evidence type="ECO:0000256" key="1">
    <source>
        <dbReference type="ARBA" id="ARBA00023224"/>
    </source>
</evidence>
<keyword evidence="8" id="KW-1185">Reference proteome</keyword>
<dbReference type="Pfam" id="PF00015">
    <property type="entry name" value="MCPsignal"/>
    <property type="match status" value="1"/>
</dbReference>
<dbReference type="CDD" id="cd06225">
    <property type="entry name" value="HAMP"/>
    <property type="match status" value="1"/>
</dbReference>
<name>A0A0S6VXU0_9BACT</name>
<proteinExistence type="inferred from homology"/>
<gene>
    <name evidence="7" type="ORF">U14_00885</name>
</gene>
<dbReference type="STRING" id="1499966.U14_00885"/>
<reference evidence="7" key="1">
    <citation type="journal article" date="2015" name="PeerJ">
        <title>First genomic representation of candidate bacterial phylum KSB3 points to enhanced environmental sensing as a trigger of wastewater bulking.</title>
        <authorList>
            <person name="Sekiguchi Y."/>
            <person name="Ohashi A."/>
            <person name="Parks D.H."/>
            <person name="Yamauchi T."/>
            <person name="Tyson G.W."/>
            <person name="Hugenholtz P."/>
        </authorList>
    </citation>
    <scope>NUCLEOTIDE SEQUENCE [LARGE SCALE GENOMIC DNA]</scope>
</reference>
<comment type="similarity">
    <text evidence="2">Belongs to the methyl-accepting chemotaxis (MCP) protein family.</text>
</comment>
<dbReference type="InterPro" id="IPR003660">
    <property type="entry name" value="HAMP_dom"/>
</dbReference>
<evidence type="ECO:0000256" key="2">
    <source>
        <dbReference type="ARBA" id="ARBA00029447"/>
    </source>
</evidence>
<dbReference type="Gene3D" id="3.30.450.20">
    <property type="entry name" value="PAS domain"/>
    <property type="match status" value="2"/>
</dbReference>
<dbReference type="InterPro" id="IPR033462">
    <property type="entry name" value="Cache_3-Cache_2"/>
</dbReference>
<evidence type="ECO:0000313" key="8">
    <source>
        <dbReference type="Proteomes" id="UP000030700"/>
    </source>
</evidence>
<dbReference type="PANTHER" id="PTHR32089:SF120">
    <property type="entry name" value="METHYL-ACCEPTING CHEMOTAXIS PROTEIN TLPQ"/>
    <property type="match status" value="1"/>
</dbReference>
<dbReference type="Gene3D" id="1.10.287.950">
    <property type="entry name" value="Methyl-accepting chemotaxis protein"/>
    <property type="match status" value="1"/>
</dbReference>
<sequence>MFRHWSIKIKLLVSMAGFIAISGMLIAGFGLHEFTTFSQTTIADSYEALTTEAMEKMRFGLDADWQQVTSLLDTTKLTARRLADSANMMWYFTADRQAKDAAEKEAVRIIEGLLELCRVQNDQLQEKVKNALFVAEYIMTERYGAPALDELSPVVWEGIEQMTKSKISISLPQLRFGDIALERLEQLTQTVPIVDDIQRISGVHCTIFQRMNAQGDLIRVASTIPTTDGHRAIGTYLPAKHSDNTQDPIIAALMKGETYSGREYIGKTWYISAYKPFTDAAGAMIGAIYVATPQQSDLLKGIFNNTKIGESGEAFVIDFIGSIQLHRNPEMIGKNLILETGISELNALLETRRGEETSAIEYTSNGRNMTVAFRKFPLWNWVICLSYDTTEIEQSSRQRAEDALQQEILSLYQTTSLNIEQQERLLFQQIGLLDATGQEQIMLNDGHFSDQLSSKASEKWFQRSLSLTHDTFYITGAENDAETKRVQMRVTAPVYVNDTLKGVVTVRLTWDVIWDVLKGHVYGKTGYPYIINEQGILVTHPKYRLTDQKNLADAEHGALTVLAKEKMLHNETGSSRYTFEGVDKFVAYRPLPVGDFTYTIAVTMPVNEVLMLAEKMKTETSEHYIRTVVTVAIVAVVSIVVACVAAIVISRSISRSVSKVMAYTRDVSEGNLCHTLPVERRDEMGMMAHSINQMVLALRSLVQQIQRSSVQVNSSAAELSATAREQEAIVSTQVDSTKLVVNSVHQISEVTNNLVETMRQVAETSQQTAHFASSGQTDLQRMDEAMRLMDNASKAISSKLQTIHEKADNITTVVTTITKVADQTNLLSLNAAIEAEKAGEYGRGFTVVAREIRRLADQTALATLDIKDMVKEMQGAVTSGVMEMEKFMAEVRHGTEDVERISTQFSQIIGQIQDLTPQFDRVNEAMQHQSEHAHEINSAVRELGEEMEETRAALQETFAAIGQLNEATGILLSAASQFKVSEQNA</sequence>
<dbReference type="AlphaFoldDB" id="A0A0S6VXU0"/>
<feature type="domain" description="HAMP" evidence="6">
    <location>
        <begin position="651"/>
        <end position="703"/>
    </location>
</feature>
<dbReference type="GO" id="GO:0007165">
    <property type="term" value="P:signal transduction"/>
    <property type="evidence" value="ECO:0007669"/>
    <property type="project" value="UniProtKB-KW"/>
</dbReference>
<evidence type="ECO:0000259" key="5">
    <source>
        <dbReference type="PROSITE" id="PS50111"/>
    </source>
</evidence>
<dbReference type="SUPFAM" id="SSF103190">
    <property type="entry name" value="Sensory domain-like"/>
    <property type="match status" value="2"/>
</dbReference>
<dbReference type="PROSITE" id="PS50111">
    <property type="entry name" value="CHEMOTAXIS_TRANSDUC_2"/>
    <property type="match status" value="1"/>
</dbReference>
<dbReference type="Pfam" id="PF00672">
    <property type="entry name" value="HAMP"/>
    <property type="match status" value="1"/>
</dbReference>